<dbReference type="AlphaFoldDB" id="A0A2S4VYU3"/>
<evidence type="ECO:0000313" key="3">
    <source>
        <dbReference type="Proteomes" id="UP000239156"/>
    </source>
</evidence>
<proteinExistence type="predicted"/>
<name>A0A2S4VYU3_9BASI</name>
<organism evidence="2 3">
    <name type="scientific">Puccinia striiformis</name>
    <dbReference type="NCBI Taxonomy" id="27350"/>
    <lineage>
        <taxon>Eukaryota</taxon>
        <taxon>Fungi</taxon>
        <taxon>Dikarya</taxon>
        <taxon>Basidiomycota</taxon>
        <taxon>Pucciniomycotina</taxon>
        <taxon>Pucciniomycetes</taxon>
        <taxon>Pucciniales</taxon>
        <taxon>Pucciniaceae</taxon>
        <taxon>Puccinia</taxon>
    </lineage>
</organism>
<dbReference type="VEuPathDB" id="FungiDB:PSTT_02793"/>
<dbReference type="EMBL" id="PKSL01000017">
    <property type="protein sequence ID" value="POW14656.1"/>
    <property type="molecule type" value="Genomic_DNA"/>
</dbReference>
<keyword evidence="3" id="KW-1185">Reference proteome</keyword>
<protein>
    <submittedName>
        <fullName evidence="2">Uncharacterized protein</fullName>
    </submittedName>
</protein>
<reference evidence="2" key="1">
    <citation type="submission" date="2017-12" db="EMBL/GenBank/DDBJ databases">
        <title>Gene loss provides genomic basis for host adaptation in cereal stripe rust fungi.</title>
        <authorList>
            <person name="Xia C."/>
        </authorList>
    </citation>
    <scope>NUCLEOTIDE SEQUENCE [LARGE SCALE GENOMIC DNA]</scope>
    <source>
        <strain evidence="2">93-210</strain>
    </source>
</reference>
<feature type="compositionally biased region" description="Low complexity" evidence="1">
    <location>
        <begin position="77"/>
        <end position="95"/>
    </location>
</feature>
<evidence type="ECO:0000313" key="2">
    <source>
        <dbReference type="EMBL" id="POW14656.1"/>
    </source>
</evidence>
<accession>A0A2S4VYU3</accession>
<evidence type="ECO:0000256" key="1">
    <source>
        <dbReference type="SAM" id="MobiDB-lite"/>
    </source>
</evidence>
<gene>
    <name evidence="2" type="ORF">PSTT_02793</name>
</gene>
<comment type="caution">
    <text evidence="2">The sequence shown here is derived from an EMBL/GenBank/DDBJ whole genome shotgun (WGS) entry which is preliminary data.</text>
</comment>
<dbReference type="Proteomes" id="UP000239156">
    <property type="component" value="Unassembled WGS sequence"/>
</dbReference>
<sequence>MVTSHPQRVPAIRWRVPAQACGYLPAGASVRDHGKIWEIPGYPLAETACICILASPSQIRTLFLLTKLADFFSKSSTTPPRTILPTTPNTNTMTRQQSPPPEEKEEPNDVPPIEFLHRIPAQIAPVPAEAVRMRVRYGTPTVLGGRQLGEGNVSCVKVLPWRGRHNTASSRCLLV</sequence>
<feature type="region of interest" description="Disordered" evidence="1">
    <location>
        <begin position="77"/>
        <end position="109"/>
    </location>
</feature>